<sequence>MTSTWATSTVGEQFDVQLGKMLDAAKNVGVPKPYLGNRAVQWGRIDVSAGGVVPMSRADIQRYRLRDGDLLVCEGGEVGRGAIWRNELAECYFQKALHRLRAKHGYDVRLMQALLAYWSSTGAFADFVTQTSIAHLPREKFIQMPLPLPPQPEQGKIGDVLQDVDDLIGTLERLISKKLAIKQGIMQQLLTGSVRLPGFTEPWREVAVAELLEFKNGLNKASQFFGRGTPIVNFMDVMNGPIITAADVAGRVTLTRDETKRFSARCGDVFFTRTSETIEEVGTAAVLVDDIPDAAFSGFILRGRPRSTSFDSRFLAYLFQLDDVRRQVTASASYTTRALTNGKSLSRVRLLTPRLDEQRAIMVAVQDAEHEIRMLSARLSKTLSVKQGIMQELLTGRTRLPNQVQPA</sequence>
<dbReference type="CDD" id="cd17517">
    <property type="entry name" value="RMtype1_S_EcoKI_StySPI-TRD2-CR2_like"/>
    <property type="match status" value="1"/>
</dbReference>
<dbReference type="PANTHER" id="PTHR30408">
    <property type="entry name" value="TYPE-1 RESTRICTION ENZYME ECOKI SPECIFICITY PROTEIN"/>
    <property type="match status" value="1"/>
</dbReference>
<organism evidence="5 6">
    <name type="scientific">Geodermatophilus dictyosporus</name>
    <dbReference type="NCBI Taxonomy" id="1523247"/>
    <lineage>
        <taxon>Bacteria</taxon>
        <taxon>Bacillati</taxon>
        <taxon>Actinomycetota</taxon>
        <taxon>Actinomycetes</taxon>
        <taxon>Geodermatophilales</taxon>
        <taxon>Geodermatophilaceae</taxon>
        <taxon>Geodermatophilus</taxon>
    </lineage>
</organism>
<feature type="domain" description="Type I restriction modification DNA specificity" evidence="4">
    <location>
        <begin position="3"/>
        <end position="173"/>
    </location>
</feature>
<keyword evidence="3" id="KW-0238">DNA-binding</keyword>
<dbReference type="InterPro" id="IPR052021">
    <property type="entry name" value="Type-I_RS_S_subunit"/>
</dbReference>
<dbReference type="EMBL" id="FOWQ01000006">
    <property type="protein sequence ID" value="SFP63021.1"/>
    <property type="molecule type" value="Genomic_DNA"/>
</dbReference>
<dbReference type="SUPFAM" id="SSF116734">
    <property type="entry name" value="DNA methylase specificity domain"/>
    <property type="match status" value="2"/>
</dbReference>
<dbReference type="Gene3D" id="3.90.220.20">
    <property type="entry name" value="DNA methylase specificity domains"/>
    <property type="match status" value="2"/>
</dbReference>
<dbReference type="AlphaFoldDB" id="A0A1I5RXH5"/>
<evidence type="ECO:0000256" key="2">
    <source>
        <dbReference type="ARBA" id="ARBA00022747"/>
    </source>
</evidence>
<dbReference type="InterPro" id="IPR000055">
    <property type="entry name" value="Restrct_endonuc_typeI_TRD"/>
</dbReference>
<dbReference type="STRING" id="1523247.SAMN05660464_3763"/>
<evidence type="ECO:0000313" key="5">
    <source>
        <dbReference type="EMBL" id="SFP63021.1"/>
    </source>
</evidence>
<reference evidence="6" key="1">
    <citation type="submission" date="2016-10" db="EMBL/GenBank/DDBJ databases">
        <authorList>
            <person name="Varghese N."/>
            <person name="Submissions S."/>
        </authorList>
    </citation>
    <scope>NUCLEOTIDE SEQUENCE [LARGE SCALE GENOMIC DNA]</scope>
    <source>
        <strain evidence="6">DSM 44208</strain>
    </source>
</reference>
<dbReference type="GO" id="GO:0003677">
    <property type="term" value="F:DNA binding"/>
    <property type="evidence" value="ECO:0007669"/>
    <property type="project" value="UniProtKB-KW"/>
</dbReference>
<evidence type="ECO:0000313" key="6">
    <source>
        <dbReference type="Proteomes" id="UP000198857"/>
    </source>
</evidence>
<gene>
    <name evidence="5" type="ORF">SAMN05660464_3763</name>
</gene>
<evidence type="ECO:0000256" key="3">
    <source>
        <dbReference type="ARBA" id="ARBA00023125"/>
    </source>
</evidence>
<dbReference type="Pfam" id="PF01420">
    <property type="entry name" value="Methylase_S"/>
    <property type="match status" value="1"/>
</dbReference>
<proteinExistence type="inferred from homology"/>
<dbReference type="RefSeq" id="WP_091112603.1">
    <property type="nucleotide sequence ID" value="NZ_FOWQ01000006.1"/>
</dbReference>
<accession>A0A1I5RXH5</accession>
<dbReference type="OrthoDB" id="3197085at2"/>
<dbReference type="GO" id="GO:0009307">
    <property type="term" value="P:DNA restriction-modification system"/>
    <property type="evidence" value="ECO:0007669"/>
    <property type="project" value="UniProtKB-KW"/>
</dbReference>
<evidence type="ECO:0000259" key="4">
    <source>
        <dbReference type="Pfam" id="PF01420"/>
    </source>
</evidence>
<evidence type="ECO:0000256" key="1">
    <source>
        <dbReference type="ARBA" id="ARBA00010923"/>
    </source>
</evidence>
<name>A0A1I5RXH5_9ACTN</name>
<dbReference type="Gene3D" id="1.10.287.1120">
    <property type="entry name" value="Bipartite methylase S protein"/>
    <property type="match status" value="1"/>
</dbReference>
<dbReference type="Proteomes" id="UP000198857">
    <property type="component" value="Unassembled WGS sequence"/>
</dbReference>
<dbReference type="PANTHER" id="PTHR30408:SF12">
    <property type="entry name" value="TYPE I RESTRICTION ENZYME MJAVIII SPECIFICITY SUBUNIT"/>
    <property type="match status" value="1"/>
</dbReference>
<keyword evidence="2" id="KW-0680">Restriction system</keyword>
<comment type="similarity">
    <text evidence="1">Belongs to the type-I restriction system S methylase family.</text>
</comment>
<protein>
    <submittedName>
        <fullName evidence="5">Type I restriction enzyme, S subunit</fullName>
    </submittedName>
</protein>
<keyword evidence="6" id="KW-1185">Reference proteome</keyword>
<dbReference type="InterPro" id="IPR044946">
    <property type="entry name" value="Restrct_endonuc_typeI_TRD_sf"/>
</dbReference>